<evidence type="ECO:0000256" key="5">
    <source>
        <dbReference type="ARBA" id="ARBA00023163"/>
    </source>
</evidence>
<evidence type="ECO:0000256" key="2">
    <source>
        <dbReference type="ARBA" id="ARBA00013729"/>
    </source>
</evidence>
<keyword evidence="4 8" id="KW-0238">DNA-binding</keyword>
<dbReference type="SUPFAM" id="SSF54534">
    <property type="entry name" value="FKBP-like"/>
    <property type="match status" value="1"/>
</dbReference>
<dbReference type="SUPFAM" id="SSF46557">
    <property type="entry name" value="GreA transcript cleavage protein, N-terminal domain"/>
    <property type="match status" value="1"/>
</dbReference>
<accession>A0A533QA34</accession>
<evidence type="ECO:0000313" key="12">
    <source>
        <dbReference type="EMBL" id="TLD41548.1"/>
    </source>
</evidence>
<sequence length="742" mass="85443">MSNEYFTHGNKLDTSELISLVNTEQYDRLEEVWLGIIESNNKNLQTLFEVVDLLAKREEKKRACDFLMTLIPHYKQKGLYGDVLKVLKRILEHNPNGKGLGGEITECYSNIYKDRPYAKAMVEKTCIKVETASDIHKAIEKLERYFYLDCGDYVCHKSWGVGQVVSVDIEKEKVNIDFEKKSNHSIAMDIAPDILQKLDKDDLLVMIYAQKDALNTMIDEDPVSLIKLTLKYFKGRASVSHIKNRLISGVIPSEKWSKWWTSTKKLIKKDPYIKLTEGTPTVSFLEFRTSPMTHHEEILERLTQTKDISKKAEIAKKYISELKGNEQCSETLNKIIDIFTQEIDTLCATNPSLAIECLLLLEEAQGLMKGDTAKYGKNIESLILSNENLPELIDKINILEYRKEVLSLMKKVKPEQWQEVFVSLFFINDGNLWEFTIKELIAENKEHALEAIAIKIFNQFNAYPEHYIWFCKNSMHGRYPEFYKNIDSATMFNRLIELLDNICFKIQKGRDGNFKAIMNKIKNLLEDRGTDYAVNVLNDANAESIFDIVSSSKGLEDWFKVSIESVIQDRFPDMFEEQGPAKLDENKIYVTKEGFEKRKKEFDHLMNVEFTENARDLGEAISRGDLRENAEYKAAREKQAMLVEKAERMKAELQKVVTIEPLFIHPDVVSPGTRVTLKQQGKIELEKYTLLGPWDIDIEKGIISYLSPIGKGLLDKKVGDVVTIKLPEGEVIYDIIRVEKAL</sequence>
<gene>
    <name evidence="8" type="primary">greA</name>
    <name evidence="12" type="ORF">JETT_2201</name>
</gene>
<dbReference type="Pfam" id="PF01272">
    <property type="entry name" value="GreA_GreB"/>
    <property type="match status" value="1"/>
</dbReference>
<evidence type="ECO:0000256" key="6">
    <source>
        <dbReference type="ARBA" id="ARBA00024916"/>
    </source>
</evidence>
<dbReference type="GO" id="GO:0006354">
    <property type="term" value="P:DNA-templated transcription elongation"/>
    <property type="evidence" value="ECO:0007669"/>
    <property type="project" value="TreeGrafter"/>
</dbReference>
<dbReference type="InterPro" id="IPR023459">
    <property type="entry name" value="Tscrpt_elong_fac_GreA/B_fam"/>
</dbReference>
<dbReference type="InterPro" id="IPR018151">
    <property type="entry name" value="TF_GreA/GreB_CS"/>
</dbReference>
<dbReference type="PANTHER" id="PTHR30437">
    <property type="entry name" value="TRANSCRIPTION ELONGATION FACTOR GREA"/>
    <property type="match status" value="1"/>
</dbReference>
<comment type="similarity">
    <text evidence="1 8 9">Belongs to the GreA/GreB family.</text>
</comment>
<dbReference type="PANTHER" id="PTHR30437:SF4">
    <property type="entry name" value="TRANSCRIPTION ELONGATION FACTOR GREA"/>
    <property type="match status" value="1"/>
</dbReference>
<dbReference type="InterPro" id="IPR006359">
    <property type="entry name" value="Tscrpt_elong_fac_GreA"/>
</dbReference>
<dbReference type="AlphaFoldDB" id="A0A533QA34"/>
<dbReference type="InterPro" id="IPR036805">
    <property type="entry name" value="Tscrpt_elong_fac_GreA/B_N_sf"/>
</dbReference>
<evidence type="ECO:0000256" key="8">
    <source>
        <dbReference type="HAMAP-Rule" id="MF_00105"/>
    </source>
</evidence>
<keyword evidence="12" id="KW-0648">Protein biosynthesis</keyword>
<dbReference type="GO" id="GO:0070063">
    <property type="term" value="F:RNA polymerase binding"/>
    <property type="evidence" value="ECO:0007669"/>
    <property type="project" value="InterPro"/>
</dbReference>
<dbReference type="PROSITE" id="PS00830">
    <property type="entry name" value="GREAB_2"/>
    <property type="match status" value="1"/>
</dbReference>
<evidence type="ECO:0000313" key="13">
    <source>
        <dbReference type="Proteomes" id="UP000319783"/>
    </source>
</evidence>
<dbReference type="Gene3D" id="1.10.287.180">
    <property type="entry name" value="Transcription elongation factor, GreA/GreB, N-terminal domain"/>
    <property type="match status" value="1"/>
</dbReference>
<dbReference type="NCBIfam" id="TIGR01462">
    <property type="entry name" value="greA"/>
    <property type="match status" value="1"/>
</dbReference>
<dbReference type="InterPro" id="IPR036953">
    <property type="entry name" value="GreA/GreB_C_sf"/>
</dbReference>
<evidence type="ECO:0000259" key="11">
    <source>
        <dbReference type="Pfam" id="PF03449"/>
    </source>
</evidence>
<evidence type="ECO:0000256" key="1">
    <source>
        <dbReference type="ARBA" id="ARBA00008213"/>
    </source>
</evidence>
<reference evidence="12 13" key="1">
    <citation type="submission" date="2019-04" db="EMBL/GenBank/DDBJ databases">
        <title>Genome of a novel bacterium Candidatus Jettenia ecosi reconstructed from metagenome of an anammox bioreactor.</title>
        <authorList>
            <person name="Mardanov A.V."/>
            <person name="Beletsky A.V."/>
            <person name="Ravin N.V."/>
            <person name="Botchkova E.A."/>
            <person name="Litti Y.V."/>
            <person name="Nozhevnikova A.N."/>
        </authorList>
    </citation>
    <scope>NUCLEOTIDE SEQUENCE [LARGE SCALE GENOMIC DNA]</scope>
    <source>
        <strain evidence="12">J2</strain>
    </source>
</reference>
<dbReference type="InterPro" id="IPR022691">
    <property type="entry name" value="Tscrpt_elong_fac_GreA/B_N"/>
</dbReference>
<dbReference type="GO" id="GO:0003677">
    <property type="term" value="F:DNA binding"/>
    <property type="evidence" value="ECO:0007669"/>
    <property type="project" value="UniProtKB-UniRule"/>
</dbReference>
<keyword evidence="5 8" id="KW-0804">Transcription</keyword>
<name>A0A533QA34_9BACT</name>
<dbReference type="GO" id="GO:0003746">
    <property type="term" value="F:translation elongation factor activity"/>
    <property type="evidence" value="ECO:0007669"/>
    <property type="project" value="UniProtKB-KW"/>
</dbReference>
<dbReference type="EMBL" id="SULG01000044">
    <property type="protein sequence ID" value="TLD41548.1"/>
    <property type="molecule type" value="Genomic_DNA"/>
</dbReference>
<dbReference type="InterPro" id="IPR001437">
    <property type="entry name" value="Tscrpt_elong_fac_GreA/B_C"/>
</dbReference>
<dbReference type="Pfam" id="PF03449">
    <property type="entry name" value="GreA_GreB_N"/>
    <property type="match status" value="1"/>
</dbReference>
<feature type="domain" description="Transcription elongation factor GreA/GreB C-terminal" evidence="10">
    <location>
        <begin position="667"/>
        <end position="739"/>
    </location>
</feature>
<evidence type="ECO:0000256" key="7">
    <source>
        <dbReference type="ARBA" id="ARBA00030776"/>
    </source>
</evidence>
<comment type="caution">
    <text evidence="12">The sequence shown here is derived from an EMBL/GenBank/DDBJ whole genome shotgun (WGS) entry which is preliminary data.</text>
</comment>
<evidence type="ECO:0000256" key="4">
    <source>
        <dbReference type="ARBA" id="ARBA00023125"/>
    </source>
</evidence>
<proteinExistence type="inferred from homology"/>
<keyword evidence="12" id="KW-0251">Elongation factor</keyword>
<dbReference type="Gene3D" id="3.10.50.30">
    <property type="entry name" value="Transcription elongation factor, GreA/GreB, C-terminal domain"/>
    <property type="match status" value="1"/>
</dbReference>
<dbReference type="GO" id="GO:0032784">
    <property type="term" value="P:regulation of DNA-templated transcription elongation"/>
    <property type="evidence" value="ECO:0007669"/>
    <property type="project" value="UniProtKB-UniRule"/>
</dbReference>
<dbReference type="HAMAP" id="MF_00105">
    <property type="entry name" value="GreA_GreB"/>
    <property type="match status" value="1"/>
</dbReference>
<protein>
    <recommendedName>
        <fullName evidence="2 8">Transcription elongation factor GreA</fullName>
    </recommendedName>
    <alternativeName>
        <fullName evidence="7 8">Transcript cleavage factor GreA</fullName>
    </alternativeName>
</protein>
<feature type="domain" description="Transcription elongation factor GreA/GreB N-terminal" evidence="11">
    <location>
        <begin position="588"/>
        <end position="656"/>
    </location>
</feature>
<evidence type="ECO:0000259" key="10">
    <source>
        <dbReference type="Pfam" id="PF01272"/>
    </source>
</evidence>
<dbReference type="FunFam" id="1.10.287.180:FF:000001">
    <property type="entry name" value="Transcription elongation factor GreA"/>
    <property type="match status" value="1"/>
</dbReference>
<dbReference type="InterPro" id="IPR028624">
    <property type="entry name" value="Tscrpt_elong_fac_GreA/B"/>
</dbReference>
<comment type="function">
    <text evidence="6 8 9">Necessary for efficient RNA polymerase transcription elongation past template-encoded arresting sites. The arresting sites in DNA have the property of trapping a certain fraction of elongating RNA polymerases that pass through, resulting in locked ternary complexes. Cleavage of the nascent transcript by cleavage factors such as GreA or GreB allows the resumption of elongation from the new 3'terminus. GreA releases sequences of 2 to 3 nucleotides.</text>
</comment>
<evidence type="ECO:0000256" key="3">
    <source>
        <dbReference type="ARBA" id="ARBA00023015"/>
    </source>
</evidence>
<dbReference type="Proteomes" id="UP000319783">
    <property type="component" value="Unassembled WGS sequence"/>
</dbReference>
<organism evidence="12 13">
    <name type="scientific">Candidatus Jettenia ecosi</name>
    <dbReference type="NCBI Taxonomy" id="2494326"/>
    <lineage>
        <taxon>Bacteria</taxon>
        <taxon>Pseudomonadati</taxon>
        <taxon>Planctomycetota</taxon>
        <taxon>Candidatus Brocadiia</taxon>
        <taxon>Candidatus Brocadiales</taxon>
        <taxon>Candidatus Brocadiaceae</taxon>
        <taxon>Candidatus Jettenia</taxon>
    </lineage>
</organism>
<keyword evidence="3 8" id="KW-0805">Transcription regulation</keyword>
<evidence type="ECO:0000256" key="9">
    <source>
        <dbReference type="RuleBase" id="RU000556"/>
    </source>
</evidence>